<evidence type="ECO:0000256" key="2">
    <source>
        <dbReference type="ARBA" id="ARBA00022840"/>
    </source>
</evidence>
<accession>A0AAW6T6V6</accession>
<sequence length="261" mass="27916">MTAAVDRMSEYLIETRDLAVSFGHVHALRGVNLRLRPGRITALVGDNGAGKSTLVKVLSGVQRPTSGSILLEGREHSFTKPADAHAAGIEVVYQDLAVAPDMSSVENLFLGRYLRKPGLLGRLGVIDRKRMRHEAQAAFDALGMTVQDIDKPVIGLSGGQRQGVAVCRASIWASRLVIFDEPTAALGVVQTEKVVALIRGIRARGIAVLVISHDLPQVLEIADDIVVLRQGRDAAELDPASSSVRELVDYMTGAKEGGRAA</sequence>
<dbReference type="Gene3D" id="3.40.50.300">
    <property type="entry name" value="P-loop containing nucleotide triphosphate hydrolases"/>
    <property type="match status" value="1"/>
</dbReference>
<dbReference type="EMBL" id="JASATX010000003">
    <property type="protein sequence ID" value="MDI2099239.1"/>
    <property type="molecule type" value="Genomic_DNA"/>
</dbReference>
<organism evidence="4 5">
    <name type="scientific">Ruicaihuangia caeni</name>
    <dbReference type="NCBI Taxonomy" id="3042517"/>
    <lineage>
        <taxon>Bacteria</taxon>
        <taxon>Bacillati</taxon>
        <taxon>Actinomycetota</taxon>
        <taxon>Actinomycetes</taxon>
        <taxon>Micrococcales</taxon>
        <taxon>Microbacteriaceae</taxon>
        <taxon>Ruicaihuangia</taxon>
    </lineage>
</organism>
<dbReference type="Pfam" id="PF00005">
    <property type="entry name" value="ABC_tran"/>
    <property type="match status" value="1"/>
</dbReference>
<dbReference type="GO" id="GO:0005524">
    <property type="term" value="F:ATP binding"/>
    <property type="evidence" value="ECO:0007669"/>
    <property type="project" value="UniProtKB-KW"/>
</dbReference>
<evidence type="ECO:0000313" key="5">
    <source>
        <dbReference type="Proteomes" id="UP001321506"/>
    </source>
</evidence>
<evidence type="ECO:0000259" key="3">
    <source>
        <dbReference type="PROSITE" id="PS50893"/>
    </source>
</evidence>
<evidence type="ECO:0000313" key="4">
    <source>
        <dbReference type="EMBL" id="MDI2099239.1"/>
    </source>
</evidence>
<keyword evidence="2 4" id="KW-0067">ATP-binding</keyword>
<name>A0AAW6T6V6_9MICO</name>
<dbReference type="InterPro" id="IPR003439">
    <property type="entry name" value="ABC_transporter-like_ATP-bd"/>
</dbReference>
<reference evidence="4 5" key="1">
    <citation type="submission" date="2023-04" db="EMBL/GenBank/DDBJ databases">
        <title>Klugiella caeni sp. nov. isolated from the sludge of biochemical tank.</title>
        <authorList>
            <person name="Geng K."/>
        </authorList>
    </citation>
    <scope>NUCLEOTIDE SEQUENCE [LARGE SCALE GENOMIC DNA]</scope>
    <source>
        <strain evidence="4 5">YN-L-19</strain>
    </source>
</reference>
<dbReference type="SUPFAM" id="SSF52540">
    <property type="entry name" value="P-loop containing nucleoside triphosphate hydrolases"/>
    <property type="match status" value="1"/>
</dbReference>
<dbReference type="AlphaFoldDB" id="A0AAW6T6V6"/>
<proteinExistence type="predicted"/>
<dbReference type="PROSITE" id="PS50893">
    <property type="entry name" value="ABC_TRANSPORTER_2"/>
    <property type="match status" value="1"/>
</dbReference>
<dbReference type="PANTHER" id="PTHR43790">
    <property type="entry name" value="CARBOHYDRATE TRANSPORT ATP-BINDING PROTEIN MG119-RELATED"/>
    <property type="match status" value="1"/>
</dbReference>
<gene>
    <name evidence="4" type="ORF">QF206_09725</name>
</gene>
<dbReference type="InterPro" id="IPR003593">
    <property type="entry name" value="AAA+_ATPase"/>
</dbReference>
<keyword evidence="5" id="KW-1185">Reference proteome</keyword>
<dbReference type="InterPro" id="IPR050107">
    <property type="entry name" value="ABC_carbohydrate_import_ATPase"/>
</dbReference>
<dbReference type="GO" id="GO:0016887">
    <property type="term" value="F:ATP hydrolysis activity"/>
    <property type="evidence" value="ECO:0007669"/>
    <property type="project" value="InterPro"/>
</dbReference>
<dbReference type="Proteomes" id="UP001321506">
    <property type="component" value="Unassembled WGS sequence"/>
</dbReference>
<feature type="domain" description="ABC transporter" evidence="3">
    <location>
        <begin position="13"/>
        <end position="255"/>
    </location>
</feature>
<evidence type="ECO:0000256" key="1">
    <source>
        <dbReference type="ARBA" id="ARBA00022741"/>
    </source>
</evidence>
<comment type="caution">
    <text evidence="4">The sequence shown here is derived from an EMBL/GenBank/DDBJ whole genome shotgun (WGS) entry which is preliminary data.</text>
</comment>
<protein>
    <submittedName>
        <fullName evidence="4">ATP-binding cassette domain-containing protein</fullName>
    </submittedName>
</protein>
<dbReference type="CDD" id="cd03216">
    <property type="entry name" value="ABC_Carb_Monos_I"/>
    <property type="match status" value="1"/>
</dbReference>
<keyword evidence="1" id="KW-0547">Nucleotide-binding</keyword>
<dbReference type="InterPro" id="IPR027417">
    <property type="entry name" value="P-loop_NTPase"/>
</dbReference>
<dbReference type="PANTHER" id="PTHR43790:SF8">
    <property type="entry name" value="SUGAR ABC TRANSPORTER ATP-BINDING PROTEIN"/>
    <property type="match status" value="1"/>
</dbReference>
<dbReference type="SMART" id="SM00382">
    <property type="entry name" value="AAA"/>
    <property type="match status" value="1"/>
</dbReference>